<dbReference type="SUPFAM" id="SSF51735">
    <property type="entry name" value="NAD(P)-binding Rossmann-fold domains"/>
    <property type="match status" value="1"/>
</dbReference>
<dbReference type="PANTHER" id="PTHR45348">
    <property type="entry name" value="HYPOTHETICAL OXIDOREDUCTASE (EUROFUNG)"/>
    <property type="match status" value="1"/>
</dbReference>
<dbReference type="InterPro" id="IPR047122">
    <property type="entry name" value="Trans-enoyl_RdTase-like"/>
</dbReference>
<dbReference type="Proteomes" id="UP001430848">
    <property type="component" value="Unassembled WGS sequence"/>
</dbReference>
<proteinExistence type="inferred from homology"/>
<dbReference type="InterPro" id="IPR013154">
    <property type="entry name" value="ADH-like_N"/>
</dbReference>
<evidence type="ECO:0000313" key="4">
    <source>
        <dbReference type="EMBL" id="KAK7725811.1"/>
    </source>
</evidence>
<protein>
    <submittedName>
        <fullName evidence="4">Secondary metabolism biosynthetic enzyme</fullName>
    </submittedName>
</protein>
<dbReference type="EMBL" id="JAKNSF020000047">
    <property type="protein sequence ID" value="KAK7725811.1"/>
    <property type="molecule type" value="Genomic_DNA"/>
</dbReference>
<dbReference type="Pfam" id="PF08240">
    <property type="entry name" value="ADH_N"/>
    <property type="match status" value="1"/>
</dbReference>
<keyword evidence="2" id="KW-0560">Oxidoreductase</keyword>
<evidence type="ECO:0000259" key="3">
    <source>
        <dbReference type="SMART" id="SM00829"/>
    </source>
</evidence>
<accession>A0ABR1P3W8</accession>
<organism evidence="4 5">
    <name type="scientific">Diaporthe eres</name>
    <name type="common">Phomopsis oblonga</name>
    <dbReference type="NCBI Taxonomy" id="83184"/>
    <lineage>
        <taxon>Eukaryota</taxon>
        <taxon>Fungi</taxon>
        <taxon>Dikarya</taxon>
        <taxon>Ascomycota</taxon>
        <taxon>Pezizomycotina</taxon>
        <taxon>Sordariomycetes</taxon>
        <taxon>Sordariomycetidae</taxon>
        <taxon>Diaporthales</taxon>
        <taxon>Diaporthaceae</taxon>
        <taxon>Diaporthe</taxon>
        <taxon>Diaporthe eres species complex</taxon>
    </lineage>
</organism>
<dbReference type="Gene3D" id="3.90.180.10">
    <property type="entry name" value="Medium-chain alcohol dehydrogenases, catalytic domain"/>
    <property type="match status" value="1"/>
</dbReference>
<name>A0ABR1P3W8_DIAER</name>
<dbReference type="CDD" id="cd08249">
    <property type="entry name" value="enoyl_reductase_like"/>
    <property type="match status" value="1"/>
</dbReference>
<evidence type="ECO:0000313" key="5">
    <source>
        <dbReference type="Proteomes" id="UP001430848"/>
    </source>
</evidence>
<dbReference type="InterPro" id="IPR036291">
    <property type="entry name" value="NAD(P)-bd_dom_sf"/>
</dbReference>
<dbReference type="InterPro" id="IPR020843">
    <property type="entry name" value="ER"/>
</dbReference>
<dbReference type="PANTHER" id="PTHR45348:SF2">
    <property type="entry name" value="ZINC-TYPE ALCOHOL DEHYDROGENASE-LIKE PROTEIN C2E1P3.01"/>
    <property type="match status" value="1"/>
</dbReference>
<gene>
    <name evidence="4" type="ORF">SLS63_007966</name>
</gene>
<dbReference type="SUPFAM" id="SSF50129">
    <property type="entry name" value="GroES-like"/>
    <property type="match status" value="1"/>
</dbReference>
<dbReference type="Pfam" id="PF00107">
    <property type="entry name" value="ADH_zinc_N"/>
    <property type="match status" value="1"/>
</dbReference>
<evidence type="ECO:0000256" key="1">
    <source>
        <dbReference type="ARBA" id="ARBA00008072"/>
    </source>
</evidence>
<dbReference type="InterPro" id="IPR011032">
    <property type="entry name" value="GroES-like_sf"/>
</dbReference>
<feature type="domain" description="Enoyl reductase (ER)" evidence="3">
    <location>
        <begin position="8"/>
        <end position="358"/>
    </location>
</feature>
<dbReference type="InterPro" id="IPR013149">
    <property type="entry name" value="ADH-like_C"/>
</dbReference>
<comment type="caution">
    <text evidence="4">The sequence shown here is derived from an EMBL/GenBank/DDBJ whole genome shotgun (WGS) entry which is preliminary data.</text>
</comment>
<comment type="similarity">
    <text evidence="1">Belongs to the zinc-containing alcohol dehydrogenase family.</text>
</comment>
<dbReference type="SMART" id="SM00829">
    <property type="entry name" value="PKS_ER"/>
    <property type="match status" value="1"/>
</dbReference>
<keyword evidence="5" id="KW-1185">Reference proteome</keyword>
<sequence length="362" mass="38587">MKAIKILGPRKARVSAKVSKPDLPDDCVMIKTMAVSINPTDWKHVDFISTKGATAGCDYSGVVEELGASVDRNLIKVGDRVAGYTHGCNGENLSDGSFAEYIAAKAHINLKLPDSMSFEEGCTLAVGLTTVGQGLYQNLKLPVPSPLHADYDTTAATRLETNGTQQYILIYGGSTATGTLAIQFAKMSGYTVITTCSPHNFPLARERGADHVFDYHDAGCAAAIRALTGDSLALAFDCITTSESIAICCGALSSRPEVAGKSYCGVFTVGKLPRSDVRSGFAMAYTALGNSFQKWDNYYPESREDAVFAGDFLRLSSALLAEGRVVVHPTRICQGGLKGVLEGMDLMRKGKVTGVKLVYPLV</sequence>
<evidence type="ECO:0000256" key="2">
    <source>
        <dbReference type="ARBA" id="ARBA00023002"/>
    </source>
</evidence>
<reference evidence="4 5" key="1">
    <citation type="submission" date="2024-02" db="EMBL/GenBank/DDBJ databases">
        <title>De novo assembly and annotation of 12 fungi associated with fruit tree decline syndrome in Ontario, Canada.</title>
        <authorList>
            <person name="Sulman M."/>
            <person name="Ellouze W."/>
            <person name="Ilyukhin E."/>
        </authorList>
    </citation>
    <scope>NUCLEOTIDE SEQUENCE [LARGE SCALE GENOMIC DNA]</scope>
    <source>
        <strain evidence="4 5">M169</strain>
    </source>
</reference>
<dbReference type="Gene3D" id="3.40.50.720">
    <property type="entry name" value="NAD(P)-binding Rossmann-like Domain"/>
    <property type="match status" value="1"/>
</dbReference>